<accession>F4Q8S9</accession>
<keyword evidence="3" id="KW-1185">Reference proteome</keyword>
<organism evidence="2 3">
    <name type="scientific">Cavenderia fasciculata</name>
    <name type="common">Slime mold</name>
    <name type="synonym">Dictyostelium fasciculatum</name>
    <dbReference type="NCBI Taxonomy" id="261658"/>
    <lineage>
        <taxon>Eukaryota</taxon>
        <taxon>Amoebozoa</taxon>
        <taxon>Evosea</taxon>
        <taxon>Eumycetozoa</taxon>
        <taxon>Dictyostelia</taxon>
        <taxon>Acytosteliales</taxon>
        <taxon>Cavenderiaceae</taxon>
        <taxon>Cavenderia</taxon>
    </lineage>
</organism>
<feature type="region of interest" description="Disordered" evidence="1">
    <location>
        <begin position="50"/>
        <end position="81"/>
    </location>
</feature>
<feature type="compositionally biased region" description="Polar residues" evidence="1">
    <location>
        <begin position="50"/>
        <end position="65"/>
    </location>
</feature>
<dbReference type="Proteomes" id="UP000007797">
    <property type="component" value="Unassembled WGS sequence"/>
</dbReference>
<dbReference type="RefSeq" id="XP_004351818.1">
    <property type="nucleotide sequence ID" value="XM_004351766.1"/>
</dbReference>
<evidence type="ECO:0000313" key="2">
    <source>
        <dbReference type="EMBL" id="EGG15098.1"/>
    </source>
</evidence>
<dbReference type="AlphaFoldDB" id="F4Q8S9"/>
<name>F4Q8S9_CACFS</name>
<dbReference type="KEGG" id="dfa:DFA_09922"/>
<evidence type="ECO:0000256" key="1">
    <source>
        <dbReference type="SAM" id="MobiDB-lite"/>
    </source>
</evidence>
<reference evidence="3" key="1">
    <citation type="journal article" date="2011" name="Genome Res.">
        <title>Phylogeny-wide analysis of social amoeba genomes highlights ancient origins for complex intercellular communication.</title>
        <authorList>
            <person name="Heidel A.J."/>
            <person name="Lawal H.M."/>
            <person name="Felder M."/>
            <person name="Schilde C."/>
            <person name="Helps N.R."/>
            <person name="Tunggal B."/>
            <person name="Rivero F."/>
            <person name="John U."/>
            <person name="Schleicher M."/>
            <person name="Eichinger L."/>
            <person name="Platzer M."/>
            <person name="Noegel A.A."/>
            <person name="Schaap P."/>
            <person name="Gloeckner G."/>
        </authorList>
    </citation>
    <scope>NUCLEOTIDE SEQUENCE [LARGE SCALE GENOMIC DNA]</scope>
    <source>
        <strain evidence="3">SH3</strain>
    </source>
</reference>
<evidence type="ECO:0000313" key="3">
    <source>
        <dbReference type="Proteomes" id="UP000007797"/>
    </source>
</evidence>
<feature type="compositionally biased region" description="Gly residues" evidence="1">
    <location>
        <begin position="67"/>
        <end position="76"/>
    </location>
</feature>
<sequence>MGRVRKPGAALCFQVGVLYPWHNEIDKSQHDLAEKVDKLTLNSIGMPATSSSLRLSVTPPSQSGIISEGGGGGGGATIQPAVRVGQGSPVLLDSQLKRPPTNI</sequence>
<dbReference type="EMBL" id="GL883026">
    <property type="protein sequence ID" value="EGG15098.1"/>
    <property type="molecule type" value="Genomic_DNA"/>
</dbReference>
<proteinExistence type="predicted"/>
<dbReference type="OrthoDB" id="9992270at2759"/>
<gene>
    <name evidence="2" type="ORF">DFA_09922</name>
</gene>
<dbReference type="GeneID" id="14867765"/>
<protein>
    <submittedName>
        <fullName evidence="2">Uncharacterized protein</fullName>
    </submittedName>
</protein>